<dbReference type="PANTHER" id="PTHR12303">
    <property type="entry name" value="CARNOSINE N-METHYLTRANSFERASE"/>
    <property type="match status" value="1"/>
</dbReference>
<dbReference type="InParanoid" id="A0A165QJ54"/>
<accession>A0A165QJ54</accession>
<keyword evidence="2" id="KW-1185">Reference proteome</keyword>
<dbReference type="EMBL" id="KV425595">
    <property type="protein sequence ID" value="KZT22498.1"/>
    <property type="molecule type" value="Genomic_DNA"/>
</dbReference>
<dbReference type="CDD" id="cd02440">
    <property type="entry name" value="AdoMet_MTases"/>
    <property type="match status" value="1"/>
</dbReference>
<dbReference type="Gene3D" id="3.40.50.150">
    <property type="entry name" value="Vaccinia Virus protein VP39"/>
    <property type="match status" value="1"/>
</dbReference>
<dbReference type="GO" id="GO:0008757">
    <property type="term" value="F:S-adenosylmethionine-dependent methyltransferase activity"/>
    <property type="evidence" value="ECO:0007669"/>
    <property type="project" value="InterPro"/>
</dbReference>
<organism evidence="1 2">
    <name type="scientific">Neolentinus lepideus HHB14362 ss-1</name>
    <dbReference type="NCBI Taxonomy" id="1314782"/>
    <lineage>
        <taxon>Eukaryota</taxon>
        <taxon>Fungi</taxon>
        <taxon>Dikarya</taxon>
        <taxon>Basidiomycota</taxon>
        <taxon>Agaricomycotina</taxon>
        <taxon>Agaricomycetes</taxon>
        <taxon>Gloeophyllales</taxon>
        <taxon>Gloeophyllaceae</taxon>
        <taxon>Neolentinus</taxon>
    </lineage>
</organism>
<dbReference type="Proteomes" id="UP000076761">
    <property type="component" value="Unassembled WGS sequence"/>
</dbReference>
<dbReference type="InterPro" id="IPR012901">
    <property type="entry name" value="CARME"/>
</dbReference>
<reference evidence="1 2" key="1">
    <citation type="journal article" date="2016" name="Mol. Biol. Evol.">
        <title>Comparative Genomics of Early-Diverging Mushroom-Forming Fungi Provides Insights into the Origins of Lignocellulose Decay Capabilities.</title>
        <authorList>
            <person name="Nagy L.G."/>
            <person name="Riley R."/>
            <person name="Tritt A."/>
            <person name="Adam C."/>
            <person name="Daum C."/>
            <person name="Floudas D."/>
            <person name="Sun H."/>
            <person name="Yadav J.S."/>
            <person name="Pangilinan J."/>
            <person name="Larsson K.H."/>
            <person name="Matsuura K."/>
            <person name="Barry K."/>
            <person name="Labutti K."/>
            <person name="Kuo R."/>
            <person name="Ohm R.A."/>
            <person name="Bhattacharya S.S."/>
            <person name="Shirouzu T."/>
            <person name="Yoshinaga Y."/>
            <person name="Martin F.M."/>
            <person name="Grigoriev I.V."/>
            <person name="Hibbett D.S."/>
        </authorList>
    </citation>
    <scope>NUCLEOTIDE SEQUENCE [LARGE SCALE GENOMIC DNA]</scope>
    <source>
        <strain evidence="1 2">HHB14362 ss-1</strain>
    </source>
</reference>
<gene>
    <name evidence="1" type="ORF">NEOLEDRAFT_1137961</name>
</gene>
<dbReference type="SUPFAM" id="SSF53335">
    <property type="entry name" value="S-adenosyl-L-methionine-dependent methyltransferases"/>
    <property type="match status" value="1"/>
</dbReference>
<protein>
    <submittedName>
        <fullName evidence="1">N2227-domain-containing protein</fullName>
    </submittedName>
</protein>
<dbReference type="AlphaFoldDB" id="A0A165QJ54"/>
<dbReference type="PANTHER" id="PTHR12303:SF13">
    <property type="match status" value="1"/>
</dbReference>
<evidence type="ECO:0000313" key="2">
    <source>
        <dbReference type="Proteomes" id="UP000076761"/>
    </source>
</evidence>
<evidence type="ECO:0000313" key="1">
    <source>
        <dbReference type="EMBL" id="KZT22498.1"/>
    </source>
</evidence>
<sequence length="382" mass="42721">MPASPLPALWSSDALVLLSLLLLTLFSLKLLPVREIYDLVNPRPSSSESSTPFSVHHAVASYSQYHRLSTQELGRMRSSYTRLLTRQQKRIAYDMGYTKKLNRYAEVIDLNAQFMTKVCSFVETLYGIPPSPSSSAGDLTRVRESLRHLVRDWSAEGTHERQTTFAPILSALSLPRGSSVLVPGAGLSRLAYELARRGYAVTACELSAYQNLLFKLMCECDREGQYEICPYAHWWSHSRATADLFRSVKVPDVVPRLSSLSFSLVEGDFLGLPSEPTYDAIVTLFFIDTSTNLLSTLARIHALLKPGGTWINLGPLLWTPGQQAAMECSLDEVIWAAESAGFDFSVQAGGAKTRTVECEYTADPRAMMRWVYRAEFWLARKV</sequence>
<dbReference type="Pfam" id="PF07942">
    <property type="entry name" value="CARME"/>
    <property type="match status" value="1"/>
</dbReference>
<name>A0A165QJ54_9AGAM</name>
<dbReference type="InterPro" id="IPR029063">
    <property type="entry name" value="SAM-dependent_MTases_sf"/>
</dbReference>
<dbReference type="STRING" id="1314782.A0A165QJ54"/>
<dbReference type="OrthoDB" id="978at2759"/>
<proteinExistence type="predicted"/>
<dbReference type="SMART" id="SM01296">
    <property type="entry name" value="N2227"/>
    <property type="match status" value="1"/>
</dbReference>